<accession>A0ABX1P7I7</accession>
<gene>
    <name evidence="6" type="ORF">DP116_13155</name>
</gene>
<proteinExistence type="predicted"/>
<evidence type="ECO:0000313" key="6">
    <source>
        <dbReference type="EMBL" id="NMG20355.1"/>
    </source>
</evidence>
<dbReference type="EMBL" id="QMEB01000090">
    <property type="protein sequence ID" value="NMG20355.1"/>
    <property type="molecule type" value="Genomic_DNA"/>
</dbReference>
<evidence type="ECO:0000313" key="7">
    <source>
        <dbReference type="Proteomes" id="UP000718564"/>
    </source>
</evidence>
<dbReference type="Proteomes" id="UP000718564">
    <property type="component" value="Unassembled WGS sequence"/>
</dbReference>
<keyword evidence="4" id="KW-0547">Nucleotide-binding</keyword>
<evidence type="ECO:0000256" key="5">
    <source>
        <dbReference type="ARBA" id="ARBA00022801"/>
    </source>
</evidence>
<keyword evidence="3" id="KW-0540">Nuclease</keyword>
<dbReference type="InterPro" id="IPR008201">
    <property type="entry name" value="HepT-like"/>
</dbReference>
<organism evidence="6 7">
    <name type="scientific">Brasilonema bromeliae SPC951</name>
    <dbReference type="NCBI Taxonomy" id="385972"/>
    <lineage>
        <taxon>Bacteria</taxon>
        <taxon>Bacillati</taxon>
        <taxon>Cyanobacteriota</taxon>
        <taxon>Cyanophyceae</taxon>
        <taxon>Nostocales</taxon>
        <taxon>Scytonemataceae</taxon>
        <taxon>Brasilonema</taxon>
        <taxon>Bromeliae group (in: Brasilonema)</taxon>
    </lineage>
</organism>
<dbReference type="RefSeq" id="WP_169155618.1">
    <property type="nucleotide sequence ID" value="NZ_CAWPJE010000072.1"/>
</dbReference>
<keyword evidence="1" id="KW-0597">Phosphoprotein</keyword>
<sequence>MPSRDWRLRIQDIVQSIAAIRQRTAGMTFEQFQGNETIAKAVLYDFIIIGEAAINVPSDIQSRYPDIPWRIMGDMRNVMAHEYFQVTLRIVWNTIENDLPSLMQQLEEVIEHEGIGE</sequence>
<reference evidence="6 7" key="1">
    <citation type="submission" date="2018-06" db="EMBL/GenBank/DDBJ databases">
        <title>Comparative genomics of Brasilonema spp. strains.</title>
        <authorList>
            <person name="Alvarenga D.O."/>
            <person name="Fiore M.F."/>
            <person name="Varani A.M."/>
        </authorList>
    </citation>
    <scope>NUCLEOTIDE SEQUENCE [LARGE SCALE GENOMIC DNA]</scope>
    <source>
        <strain evidence="6 7">SPC951</strain>
    </source>
</reference>
<keyword evidence="5" id="KW-0378">Hydrolase</keyword>
<evidence type="ECO:0000256" key="4">
    <source>
        <dbReference type="ARBA" id="ARBA00022741"/>
    </source>
</evidence>
<dbReference type="PANTHER" id="PTHR34139">
    <property type="entry name" value="UPF0331 PROTEIN MJ0127"/>
    <property type="match status" value="1"/>
</dbReference>
<protein>
    <recommendedName>
        <fullName evidence="8">DUF86 domain-containing protein</fullName>
    </recommendedName>
</protein>
<evidence type="ECO:0000256" key="1">
    <source>
        <dbReference type="ARBA" id="ARBA00022553"/>
    </source>
</evidence>
<evidence type="ECO:0000256" key="3">
    <source>
        <dbReference type="ARBA" id="ARBA00022722"/>
    </source>
</evidence>
<evidence type="ECO:0008006" key="8">
    <source>
        <dbReference type="Google" id="ProtNLM"/>
    </source>
</evidence>
<keyword evidence="2" id="KW-1277">Toxin-antitoxin system</keyword>
<dbReference type="Pfam" id="PF01934">
    <property type="entry name" value="HepT-like"/>
    <property type="match status" value="1"/>
</dbReference>
<keyword evidence="7" id="KW-1185">Reference proteome</keyword>
<name>A0ABX1P7I7_9CYAN</name>
<evidence type="ECO:0000256" key="2">
    <source>
        <dbReference type="ARBA" id="ARBA00022649"/>
    </source>
</evidence>
<comment type="caution">
    <text evidence="6">The sequence shown here is derived from an EMBL/GenBank/DDBJ whole genome shotgun (WGS) entry which is preliminary data.</text>
</comment>
<dbReference type="InterPro" id="IPR051813">
    <property type="entry name" value="HepT_RNase_toxin"/>
</dbReference>
<dbReference type="PANTHER" id="PTHR34139:SF1">
    <property type="entry name" value="RNASE MJ1380-RELATED"/>
    <property type="match status" value="1"/>
</dbReference>